<keyword evidence="6 10" id="KW-0676">Redox-active center</keyword>
<evidence type="ECO:0000256" key="5">
    <source>
        <dbReference type="ARBA" id="ARBA00023157"/>
    </source>
</evidence>
<sequence length="104" mass="11554">MKPITVTDDNFDQEVLQAEGKVLVDMWAPWCGPCRMMAPVVDEIAAEYEGTLKVCKLDVDENPETAARYGVMSIPTLLVFENGQVVNKLIGFRPKRDILAEIGV</sequence>
<evidence type="ECO:0000256" key="8">
    <source>
        <dbReference type="PIRNR" id="PIRNR000077"/>
    </source>
</evidence>
<dbReference type="EMBL" id="CP033169">
    <property type="protein sequence ID" value="AYO29318.1"/>
    <property type="molecule type" value="Genomic_DNA"/>
</dbReference>
<keyword evidence="13" id="KW-1185">Reference proteome</keyword>
<dbReference type="InterPro" id="IPR036249">
    <property type="entry name" value="Thioredoxin-like_sf"/>
</dbReference>
<dbReference type="PRINTS" id="PR00421">
    <property type="entry name" value="THIOREDOXIN"/>
</dbReference>
<feature type="active site" description="Nucleophile" evidence="9">
    <location>
        <position position="31"/>
    </location>
</feature>
<dbReference type="PANTHER" id="PTHR45663">
    <property type="entry name" value="GEO12009P1"/>
    <property type="match status" value="1"/>
</dbReference>
<dbReference type="FunFam" id="3.40.30.10:FF:000001">
    <property type="entry name" value="Thioredoxin"/>
    <property type="match status" value="1"/>
</dbReference>
<dbReference type="PIRSF" id="PIRSF000077">
    <property type="entry name" value="Thioredoxin"/>
    <property type="match status" value="1"/>
</dbReference>
<dbReference type="Gene3D" id="3.40.30.10">
    <property type="entry name" value="Glutaredoxin"/>
    <property type="match status" value="1"/>
</dbReference>
<dbReference type="GO" id="GO:0005829">
    <property type="term" value="C:cytosol"/>
    <property type="evidence" value="ECO:0007669"/>
    <property type="project" value="TreeGrafter"/>
</dbReference>
<comment type="similarity">
    <text evidence="1 8">Belongs to the thioredoxin family.</text>
</comment>
<dbReference type="PROSITE" id="PS00194">
    <property type="entry name" value="THIOREDOXIN_1"/>
    <property type="match status" value="1"/>
</dbReference>
<evidence type="ECO:0000256" key="2">
    <source>
        <dbReference type="ARBA" id="ARBA00020570"/>
    </source>
</evidence>
<dbReference type="AlphaFoldDB" id="A0A3G2R2F8"/>
<keyword evidence="3" id="KW-0813">Transport</keyword>
<dbReference type="GO" id="GO:0045454">
    <property type="term" value="P:cell redox homeostasis"/>
    <property type="evidence" value="ECO:0007669"/>
    <property type="project" value="TreeGrafter"/>
</dbReference>
<dbReference type="KEGG" id="bacg:D2962_00700"/>
<dbReference type="PROSITE" id="PS51352">
    <property type="entry name" value="THIOREDOXIN_2"/>
    <property type="match status" value="1"/>
</dbReference>
<dbReference type="Pfam" id="PF00085">
    <property type="entry name" value="Thioredoxin"/>
    <property type="match status" value="1"/>
</dbReference>
<gene>
    <name evidence="12" type="primary">trxA</name>
    <name evidence="12" type="ORF">D2962_00700</name>
</gene>
<dbReference type="InterPro" id="IPR005746">
    <property type="entry name" value="Thioredoxin"/>
</dbReference>
<evidence type="ECO:0000256" key="10">
    <source>
        <dbReference type="PIRSR" id="PIRSR000077-4"/>
    </source>
</evidence>
<evidence type="ECO:0000256" key="1">
    <source>
        <dbReference type="ARBA" id="ARBA00008987"/>
    </source>
</evidence>
<dbReference type="InterPro" id="IPR013766">
    <property type="entry name" value="Thioredoxin_domain"/>
</dbReference>
<evidence type="ECO:0000313" key="13">
    <source>
        <dbReference type="Proteomes" id="UP000280960"/>
    </source>
</evidence>
<evidence type="ECO:0000313" key="12">
    <source>
        <dbReference type="EMBL" id="AYO29318.1"/>
    </source>
</evidence>
<feature type="active site" description="Nucleophile" evidence="9">
    <location>
        <position position="34"/>
    </location>
</feature>
<feature type="site" description="Contributes to redox potential value" evidence="9">
    <location>
        <position position="32"/>
    </location>
</feature>
<feature type="disulfide bond" description="Redox-active" evidence="10">
    <location>
        <begin position="31"/>
        <end position="34"/>
    </location>
</feature>
<name>A0A3G2R2F8_9FIRM</name>
<evidence type="ECO:0000256" key="4">
    <source>
        <dbReference type="ARBA" id="ARBA00022982"/>
    </source>
</evidence>
<feature type="site" description="Contributes to redox potential value" evidence="9">
    <location>
        <position position="33"/>
    </location>
</feature>
<feature type="site" description="Deprotonates C-terminal active site Cys" evidence="9">
    <location>
        <position position="25"/>
    </location>
</feature>
<feature type="domain" description="Thioredoxin" evidence="11">
    <location>
        <begin position="1"/>
        <end position="104"/>
    </location>
</feature>
<dbReference type="NCBIfam" id="TIGR01068">
    <property type="entry name" value="thioredoxin"/>
    <property type="match status" value="1"/>
</dbReference>
<dbReference type="InterPro" id="IPR017937">
    <property type="entry name" value="Thioredoxin_CS"/>
</dbReference>
<organism evidence="12 13">
    <name type="scientific">Biomaibacter acetigenes</name>
    <dbReference type="NCBI Taxonomy" id="2316383"/>
    <lineage>
        <taxon>Bacteria</taxon>
        <taxon>Bacillati</taxon>
        <taxon>Bacillota</taxon>
        <taxon>Clostridia</taxon>
        <taxon>Thermosediminibacterales</taxon>
        <taxon>Tepidanaerobacteraceae</taxon>
        <taxon>Biomaibacter</taxon>
    </lineage>
</organism>
<evidence type="ECO:0000259" key="11">
    <source>
        <dbReference type="PROSITE" id="PS51352"/>
    </source>
</evidence>
<accession>A0A3G2R2F8</accession>
<dbReference type="RefSeq" id="WP_122013808.1">
    <property type="nucleotide sequence ID" value="NZ_CP033169.1"/>
</dbReference>
<protein>
    <recommendedName>
        <fullName evidence="2 7">Thioredoxin</fullName>
    </recommendedName>
</protein>
<reference evidence="12 13" key="1">
    <citation type="submission" date="2018-10" db="EMBL/GenBank/DDBJ databases">
        <authorList>
            <person name="Zhang X."/>
        </authorList>
    </citation>
    <scope>NUCLEOTIDE SEQUENCE [LARGE SCALE GENOMIC DNA]</scope>
    <source>
        <strain evidence="12 13">SK-G1</strain>
    </source>
</reference>
<proteinExistence type="inferred from homology"/>
<keyword evidence="5 10" id="KW-1015">Disulfide bond</keyword>
<evidence type="ECO:0000256" key="6">
    <source>
        <dbReference type="ARBA" id="ARBA00023284"/>
    </source>
</evidence>
<evidence type="ECO:0000256" key="9">
    <source>
        <dbReference type="PIRSR" id="PIRSR000077-1"/>
    </source>
</evidence>
<dbReference type="GO" id="GO:0015035">
    <property type="term" value="F:protein-disulfide reductase activity"/>
    <property type="evidence" value="ECO:0007669"/>
    <property type="project" value="UniProtKB-UniRule"/>
</dbReference>
<evidence type="ECO:0000256" key="7">
    <source>
        <dbReference type="NCBIfam" id="TIGR01068"/>
    </source>
</evidence>
<keyword evidence="4" id="KW-0249">Electron transport</keyword>
<dbReference type="SUPFAM" id="SSF52833">
    <property type="entry name" value="Thioredoxin-like"/>
    <property type="match status" value="1"/>
</dbReference>
<dbReference type="PANTHER" id="PTHR45663:SF11">
    <property type="entry name" value="GEO12009P1"/>
    <property type="match status" value="1"/>
</dbReference>
<dbReference type="Proteomes" id="UP000280960">
    <property type="component" value="Chromosome"/>
</dbReference>
<dbReference type="CDD" id="cd02947">
    <property type="entry name" value="TRX_family"/>
    <property type="match status" value="1"/>
</dbReference>
<evidence type="ECO:0000256" key="3">
    <source>
        <dbReference type="ARBA" id="ARBA00022448"/>
    </source>
</evidence>